<dbReference type="EMBL" id="CAEZXS010000138">
    <property type="protein sequence ID" value="CAB4705185.1"/>
    <property type="molecule type" value="Genomic_DNA"/>
</dbReference>
<sequence length="79" mass="9002">MRAGVTLTANNRPWVPDAIKKHWHHSDSVRVGNLEHLLYTVQECFAIGLPKQVVQKDSHAVHAELLGRPAQLTVNRWQM</sequence>
<organism evidence="1">
    <name type="scientific">freshwater metagenome</name>
    <dbReference type="NCBI Taxonomy" id="449393"/>
    <lineage>
        <taxon>unclassified sequences</taxon>
        <taxon>metagenomes</taxon>
        <taxon>ecological metagenomes</taxon>
    </lineage>
</organism>
<reference evidence="1" key="1">
    <citation type="submission" date="2020-05" db="EMBL/GenBank/DDBJ databases">
        <authorList>
            <person name="Chiriac C."/>
            <person name="Salcher M."/>
            <person name="Ghai R."/>
            <person name="Kavagutti S V."/>
        </authorList>
    </citation>
    <scope>NUCLEOTIDE SEQUENCE</scope>
</reference>
<dbReference type="AlphaFoldDB" id="A0A6J6Q7K6"/>
<evidence type="ECO:0000313" key="1">
    <source>
        <dbReference type="EMBL" id="CAB4705185.1"/>
    </source>
</evidence>
<name>A0A6J6Q7K6_9ZZZZ</name>
<protein>
    <submittedName>
        <fullName evidence="1">Unannotated protein</fullName>
    </submittedName>
</protein>
<accession>A0A6J6Q7K6</accession>
<proteinExistence type="predicted"/>
<gene>
    <name evidence="1" type="ORF">UFOPK2582_01137</name>
</gene>